<reference evidence="1" key="1">
    <citation type="submission" date="2020-03" db="EMBL/GenBank/DDBJ databases">
        <title>Castanea mollissima Vanexum genome sequencing.</title>
        <authorList>
            <person name="Staton M."/>
        </authorList>
    </citation>
    <scope>NUCLEOTIDE SEQUENCE</scope>
    <source>
        <tissue evidence="1">Leaf</tissue>
    </source>
</reference>
<name>A0A8J4VLC8_9ROSI</name>
<dbReference type="Proteomes" id="UP000737018">
    <property type="component" value="Unassembled WGS sequence"/>
</dbReference>
<gene>
    <name evidence="1" type="ORF">CMV_020712</name>
</gene>
<dbReference type="AlphaFoldDB" id="A0A8J4VLC8"/>
<protein>
    <submittedName>
        <fullName evidence="1">Uncharacterized protein</fullName>
    </submittedName>
</protein>
<evidence type="ECO:0000313" key="1">
    <source>
        <dbReference type="EMBL" id="KAF3953879.1"/>
    </source>
</evidence>
<dbReference type="OrthoDB" id="10411961at2759"/>
<evidence type="ECO:0000313" key="2">
    <source>
        <dbReference type="Proteomes" id="UP000737018"/>
    </source>
</evidence>
<organism evidence="1 2">
    <name type="scientific">Castanea mollissima</name>
    <name type="common">Chinese chestnut</name>
    <dbReference type="NCBI Taxonomy" id="60419"/>
    <lineage>
        <taxon>Eukaryota</taxon>
        <taxon>Viridiplantae</taxon>
        <taxon>Streptophyta</taxon>
        <taxon>Embryophyta</taxon>
        <taxon>Tracheophyta</taxon>
        <taxon>Spermatophyta</taxon>
        <taxon>Magnoliopsida</taxon>
        <taxon>eudicotyledons</taxon>
        <taxon>Gunneridae</taxon>
        <taxon>Pentapetalae</taxon>
        <taxon>rosids</taxon>
        <taxon>fabids</taxon>
        <taxon>Fagales</taxon>
        <taxon>Fagaceae</taxon>
        <taxon>Castanea</taxon>
    </lineage>
</organism>
<sequence length="86" mass="9713">MFSKSSECHQGVVEERPCILKTYVNIEELGKLASWYSSAFETTQTLQPRDQGPERPVRVCTSPDSWQLVFTAKGFWQASSKLEKAG</sequence>
<keyword evidence="2" id="KW-1185">Reference proteome</keyword>
<accession>A0A8J4VLC8</accession>
<comment type="caution">
    <text evidence="1">The sequence shown here is derived from an EMBL/GenBank/DDBJ whole genome shotgun (WGS) entry which is preliminary data.</text>
</comment>
<proteinExistence type="predicted"/>
<dbReference type="EMBL" id="JRKL02003904">
    <property type="protein sequence ID" value="KAF3953879.1"/>
    <property type="molecule type" value="Genomic_DNA"/>
</dbReference>